<dbReference type="RefSeq" id="WP_214419264.1">
    <property type="nucleotide sequence ID" value="NZ_CP075546.1"/>
</dbReference>
<proteinExistence type="predicted"/>
<keyword evidence="2" id="KW-1185">Reference proteome</keyword>
<protein>
    <submittedName>
        <fullName evidence="1">Uncharacterized protein</fullName>
    </submittedName>
</protein>
<dbReference type="AlphaFoldDB" id="A0A8E7EJH3"/>
<gene>
    <name evidence="1" type="ORF">KHC33_14175</name>
</gene>
<dbReference type="GeneID" id="65098353"/>
<dbReference type="KEGG" id="mrtj:KHC33_14175"/>
<organism evidence="1 2">
    <name type="scientific">Methanospirillum purgamenti</name>
    <dbReference type="NCBI Taxonomy" id="2834276"/>
    <lineage>
        <taxon>Archaea</taxon>
        <taxon>Methanobacteriati</taxon>
        <taxon>Methanobacteriota</taxon>
        <taxon>Stenosarchaea group</taxon>
        <taxon>Methanomicrobia</taxon>
        <taxon>Methanomicrobiales</taxon>
        <taxon>Methanospirillaceae</taxon>
        <taxon>Methanospirillum</taxon>
    </lineage>
</organism>
<sequence length="276" mass="30198">MKTLYSIGIIIGLVLLTMHGVFAESLISFDQNIKPNPYATDDLISRAGTMNIPPGIGILTSTEIIEPYWAPKDDILPIRIEFSPVNENGPIADISIVGQDMYQFGNEVKGLSFSNGVPLNIVTKYLINSSANIPYYVILKNSLDRGDTIHDFNLAYSAEYEPITYNRTAYSSGNPEGTYETSMGAINLSFSDKANELPYINGTLNDGYVIGGTLNGPVWFGSWGPDDAVFDKNPNQATFGQFMVVYHEGWSSFSGTKGIWHSCSNDGPFTGEKVTV</sequence>
<dbReference type="Proteomes" id="UP000680656">
    <property type="component" value="Chromosome"/>
</dbReference>
<accession>A0A8E7EJH3</accession>
<name>A0A8E7EJH3_9EURY</name>
<reference evidence="1 2" key="1">
    <citation type="submission" date="2021-05" db="EMBL/GenBank/DDBJ databases">
        <title>A novel Methanospirillum isolate from a pyrite-forming mixed culture.</title>
        <authorList>
            <person name="Bunk B."/>
            <person name="Sproer C."/>
            <person name="Spring S."/>
            <person name="Pester M."/>
        </authorList>
    </citation>
    <scope>NUCLEOTIDE SEQUENCE [LARGE SCALE GENOMIC DNA]</scope>
    <source>
        <strain evidence="1 2">J.3.6.1-F.2.7.3</strain>
    </source>
</reference>
<dbReference type="EMBL" id="CP075546">
    <property type="protein sequence ID" value="QVV88455.1"/>
    <property type="molecule type" value="Genomic_DNA"/>
</dbReference>
<evidence type="ECO:0000313" key="2">
    <source>
        <dbReference type="Proteomes" id="UP000680656"/>
    </source>
</evidence>
<evidence type="ECO:0000313" key="1">
    <source>
        <dbReference type="EMBL" id="QVV88455.1"/>
    </source>
</evidence>